<evidence type="ECO:0000313" key="2">
    <source>
        <dbReference type="Proteomes" id="UP000789524"/>
    </source>
</evidence>
<keyword evidence="2" id="KW-1185">Reference proteome</keyword>
<organism evidence="1 2">
    <name type="scientific">Danaus chrysippus</name>
    <name type="common">African queen</name>
    <dbReference type="NCBI Taxonomy" id="151541"/>
    <lineage>
        <taxon>Eukaryota</taxon>
        <taxon>Metazoa</taxon>
        <taxon>Ecdysozoa</taxon>
        <taxon>Arthropoda</taxon>
        <taxon>Hexapoda</taxon>
        <taxon>Insecta</taxon>
        <taxon>Pterygota</taxon>
        <taxon>Neoptera</taxon>
        <taxon>Endopterygota</taxon>
        <taxon>Lepidoptera</taxon>
        <taxon>Glossata</taxon>
        <taxon>Ditrysia</taxon>
        <taxon>Papilionoidea</taxon>
        <taxon>Nymphalidae</taxon>
        <taxon>Danainae</taxon>
        <taxon>Danaini</taxon>
        <taxon>Danaina</taxon>
        <taxon>Danaus</taxon>
        <taxon>Anosia</taxon>
    </lineage>
</organism>
<proteinExistence type="predicted"/>
<sequence length="101" mass="11043">MSVCYVCMYASASNDTNIACTFKPPAILCKRGKSTDDVCKQGDLIPLVICNVGFSEHVCVCVGMPVASRRAIDGGGLPKRMGYKGKPFTFERFVQFKIPTR</sequence>
<gene>
    <name evidence="1" type="ORF">DCHRY22_LOCUS2645</name>
</gene>
<accession>A0A8J2QJD1</accession>
<evidence type="ECO:0000313" key="1">
    <source>
        <dbReference type="EMBL" id="CAG9561076.1"/>
    </source>
</evidence>
<dbReference type="Proteomes" id="UP000789524">
    <property type="component" value="Unassembled WGS sequence"/>
</dbReference>
<comment type="caution">
    <text evidence="1">The sequence shown here is derived from an EMBL/GenBank/DDBJ whole genome shotgun (WGS) entry which is preliminary data.</text>
</comment>
<dbReference type="AlphaFoldDB" id="A0A8J2QJD1"/>
<name>A0A8J2QJD1_9NEOP</name>
<dbReference type="EMBL" id="CAKASE010000046">
    <property type="protein sequence ID" value="CAG9561076.1"/>
    <property type="molecule type" value="Genomic_DNA"/>
</dbReference>
<protein>
    <submittedName>
        <fullName evidence="1">(African queen) hypothetical protein</fullName>
    </submittedName>
</protein>
<reference evidence="1" key="1">
    <citation type="submission" date="2021-09" db="EMBL/GenBank/DDBJ databases">
        <authorList>
            <person name="Martin H S."/>
        </authorList>
    </citation>
    <scope>NUCLEOTIDE SEQUENCE</scope>
</reference>